<name>A0A644W756_9ZZZZ</name>
<dbReference type="InterPro" id="IPR024449">
    <property type="entry name" value="Anti-sigma_RsgI_N"/>
</dbReference>
<keyword evidence="5 7" id="KW-0472">Membrane</keyword>
<gene>
    <name evidence="9" type="ORF">SDC9_45563</name>
</gene>
<evidence type="ECO:0000313" key="9">
    <source>
        <dbReference type="EMBL" id="MPL99346.1"/>
    </source>
</evidence>
<dbReference type="GO" id="GO:0005886">
    <property type="term" value="C:plasma membrane"/>
    <property type="evidence" value="ECO:0007669"/>
    <property type="project" value="UniProtKB-SubCell"/>
</dbReference>
<feature type="domain" description="RsgI N-terminal anti-sigma" evidence="8">
    <location>
        <begin position="150"/>
        <end position="197"/>
    </location>
</feature>
<keyword evidence="4 7" id="KW-1133">Transmembrane helix</keyword>
<evidence type="ECO:0000256" key="6">
    <source>
        <dbReference type="SAM" id="Coils"/>
    </source>
</evidence>
<dbReference type="InterPro" id="IPR055431">
    <property type="entry name" value="RsgI_M"/>
</dbReference>
<feature type="transmembrane region" description="Helical" evidence="7">
    <location>
        <begin position="199"/>
        <end position="217"/>
    </location>
</feature>
<dbReference type="AlphaFoldDB" id="A0A644W756"/>
<dbReference type="Pfam" id="PF12791">
    <property type="entry name" value="RsgI_N"/>
    <property type="match status" value="1"/>
</dbReference>
<evidence type="ECO:0000256" key="7">
    <source>
        <dbReference type="SAM" id="Phobius"/>
    </source>
</evidence>
<proteinExistence type="predicted"/>
<comment type="subcellular location">
    <subcellularLocation>
        <location evidence="1">Cell membrane</location>
        <topology evidence="1">Single-pass membrane protein</topology>
    </subcellularLocation>
</comment>
<dbReference type="PROSITE" id="PS51849">
    <property type="entry name" value="RSGI_N"/>
    <property type="match status" value="1"/>
</dbReference>
<keyword evidence="3 7" id="KW-0812">Transmembrane</keyword>
<dbReference type="Pfam" id="PF23750">
    <property type="entry name" value="RsgI_M"/>
    <property type="match status" value="1"/>
</dbReference>
<protein>
    <recommendedName>
        <fullName evidence="8">RsgI N-terminal anti-sigma domain-containing protein</fullName>
    </recommendedName>
</protein>
<sequence length="331" mass="38140">MSDFQSDKYKFSTKSPSSVALEEVIEKRAEEIEKLSEDLLNYKILIKDLIHEKVSYTIRNKILNIAYFIIEDVELFEYLNTTRKFPINRILKRTPIEKEFLQTWKEYIITYVVILSNPNYKYIQEYIQIVEAINILGVDEISQIMKETEHRGIIISKNFRSAIILTSKGEFIKVKAGKDNNIGEDFVSVEAVTIKKYKLQLSILLSLFVLVIIIGAFKYKSIDKTIVIETTSEITLEVNRFDRIVDAYSKTEKGNNMLLELNVNNTNIDDSVKNILNYAINNEMIPESGVIVTVTGNPLSYNALKDTESFIKEKEIQVRLNNSGDEHKVSP</sequence>
<keyword evidence="2" id="KW-1003">Cell membrane</keyword>
<comment type="caution">
    <text evidence="9">The sequence shown here is derived from an EMBL/GenBank/DDBJ whole genome shotgun (WGS) entry which is preliminary data.</text>
</comment>
<organism evidence="9">
    <name type="scientific">bioreactor metagenome</name>
    <dbReference type="NCBI Taxonomy" id="1076179"/>
    <lineage>
        <taxon>unclassified sequences</taxon>
        <taxon>metagenomes</taxon>
        <taxon>ecological metagenomes</taxon>
    </lineage>
</organism>
<keyword evidence="6" id="KW-0175">Coiled coil</keyword>
<evidence type="ECO:0000256" key="2">
    <source>
        <dbReference type="ARBA" id="ARBA00022475"/>
    </source>
</evidence>
<evidence type="ECO:0000256" key="1">
    <source>
        <dbReference type="ARBA" id="ARBA00004162"/>
    </source>
</evidence>
<evidence type="ECO:0000256" key="4">
    <source>
        <dbReference type="ARBA" id="ARBA00022989"/>
    </source>
</evidence>
<evidence type="ECO:0000256" key="3">
    <source>
        <dbReference type="ARBA" id="ARBA00022692"/>
    </source>
</evidence>
<evidence type="ECO:0000259" key="8">
    <source>
        <dbReference type="PROSITE" id="PS51849"/>
    </source>
</evidence>
<reference evidence="9" key="1">
    <citation type="submission" date="2019-08" db="EMBL/GenBank/DDBJ databases">
        <authorList>
            <person name="Kucharzyk K."/>
            <person name="Murdoch R.W."/>
            <person name="Higgins S."/>
            <person name="Loffler F."/>
        </authorList>
    </citation>
    <scope>NUCLEOTIDE SEQUENCE</scope>
</reference>
<feature type="coiled-coil region" evidence="6">
    <location>
        <begin position="18"/>
        <end position="52"/>
    </location>
</feature>
<dbReference type="EMBL" id="VSSQ01000661">
    <property type="protein sequence ID" value="MPL99346.1"/>
    <property type="molecule type" value="Genomic_DNA"/>
</dbReference>
<evidence type="ECO:0000256" key="5">
    <source>
        <dbReference type="ARBA" id="ARBA00023136"/>
    </source>
</evidence>
<accession>A0A644W756</accession>